<proteinExistence type="predicted"/>
<comment type="caution">
    <text evidence="2">The sequence shown here is derived from an EMBL/GenBank/DDBJ whole genome shotgun (WGS) entry which is preliminary data.</text>
</comment>
<evidence type="ECO:0000313" key="2">
    <source>
        <dbReference type="EMBL" id="KAK0547969.1"/>
    </source>
</evidence>
<gene>
    <name evidence="2" type="ORF">OC846_004656</name>
</gene>
<dbReference type="Proteomes" id="UP001176517">
    <property type="component" value="Unassembled WGS sequence"/>
</dbReference>
<organism evidence="2 3">
    <name type="scientific">Tilletia horrida</name>
    <dbReference type="NCBI Taxonomy" id="155126"/>
    <lineage>
        <taxon>Eukaryota</taxon>
        <taxon>Fungi</taxon>
        <taxon>Dikarya</taxon>
        <taxon>Basidiomycota</taxon>
        <taxon>Ustilaginomycotina</taxon>
        <taxon>Exobasidiomycetes</taxon>
        <taxon>Tilletiales</taxon>
        <taxon>Tilletiaceae</taxon>
        <taxon>Tilletia</taxon>
    </lineage>
</organism>
<keyword evidence="1" id="KW-0732">Signal</keyword>
<evidence type="ECO:0000313" key="3">
    <source>
        <dbReference type="Proteomes" id="UP001176517"/>
    </source>
</evidence>
<protein>
    <recommendedName>
        <fullName evidence="4">Protein BIG1</fullName>
    </recommendedName>
</protein>
<reference evidence="2" key="1">
    <citation type="journal article" date="2023" name="PhytoFront">
        <title>Draft Genome Resources of Seven Strains of Tilletia horrida, Causal Agent of Kernel Smut of Rice.</title>
        <authorList>
            <person name="Khanal S."/>
            <person name="Antony Babu S."/>
            <person name="Zhou X.G."/>
        </authorList>
    </citation>
    <scope>NUCLEOTIDE SEQUENCE</scope>
    <source>
        <strain evidence="2">TX6</strain>
    </source>
</reference>
<sequence length="128" mass="13370">MKLTIATLLLLGSSLVLGATPLVKEGAASVSLDSISARSTPPSGVPEHEPIIVLLTPSGPHGFTPAELETHLSTRSDTLELSRRGGFDLLGKGPWAMGLAAAGWALLPLNVCTLIPSCHKWMEAKGKH</sequence>
<dbReference type="AlphaFoldDB" id="A0AAN6GPC3"/>
<evidence type="ECO:0008006" key="4">
    <source>
        <dbReference type="Google" id="ProtNLM"/>
    </source>
</evidence>
<name>A0AAN6GPC3_9BASI</name>
<feature type="signal peptide" evidence="1">
    <location>
        <begin position="1"/>
        <end position="18"/>
    </location>
</feature>
<accession>A0AAN6GPC3</accession>
<evidence type="ECO:0000256" key="1">
    <source>
        <dbReference type="SAM" id="SignalP"/>
    </source>
</evidence>
<dbReference type="EMBL" id="JAPDMZ010000147">
    <property type="protein sequence ID" value="KAK0547969.1"/>
    <property type="molecule type" value="Genomic_DNA"/>
</dbReference>
<keyword evidence="3" id="KW-1185">Reference proteome</keyword>
<feature type="chain" id="PRO_5042946739" description="Protein BIG1" evidence="1">
    <location>
        <begin position="19"/>
        <end position="128"/>
    </location>
</feature>